<evidence type="ECO:0000313" key="1">
    <source>
        <dbReference type="EMBL" id="HEF87244.1"/>
    </source>
</evidence>
<gene>
    <name evidence="1" type="ORF">ENP55_02915</name>
</gene>
<reference evidence="1" key="1">
    <citation type="journal article" date="2020" name="mSystems">
        <title>Genome- and Community-Level Interaction Insights into Carbon Utilization and Element Cycling Functions of Hydrothermarchaeota in Hydrothermal Sediment.</title>
        <authorList>
            <person name="Zhou Z."/>
            <person name="Liu Y."/>
            <person name="Xu W."/>
            <person name="Pan J."/>
            <person name="Luo Z.H."/>
            <person name="Li M."/>
        </authorList>
    </citation>
    <scope>NUCLEOTIDE SEQUENCE [LARGE SCALE GENOMIC DNA]</scope>
    <source>
        <strain evidence="1">SpSt-23</strain>
    </source>
</reference>
<organism evidence="1">
    <name type="scientific">Thermosphaera aggregans</name>
    <dbReference type="NCBI Taxonomy" id="54254"/>
    <lineage>
        <taxon>Archaea</taxon>
        <taxon>Thermoproteota</taxon>
        <taxon>Thermoprotei</taxon>
        <taxon>Desulfurococcales</taxon>
        <taxon>Desulfurococcaceae</taxon>
        <taxon>Thermosphaera</taxon>
    </lineage>
</organism>
<sequence length="184" mass="20613">MKSISTIMGLTFIGLMLLALGVATAMWMETLRINTYVETGEVKVAWTDWMCSDEGPDPQAGEPFHNEEGKDVAQCIVTPEIYDEEENVIKVNITLVNAYPGYAPVITLYAGNIGTIPVKLLEYDISEYDEEALTVMLDIPEDTQIHPGDSLPIEIQIVINQEAEELTTYSFELEFTFAQWNEVP</sequence>
<name>A0A7C2FXQ5_9CREN</name>
<dbReference type="AlphaFoldDB" id="A0A7C2FXQ5"/>
<proteinExistence type="predicted"/>
<dbReference type="EMBL" id="DSJT01000013">
    <property type="protein sequence ID" value="HEF87244.1"/>
    <property type="molecule type" value="Genomic_DNA"/>
</dbReference>
<protein>
    <submittedName>
        <fullName evidence="1">Uncharacterized protein</fullName>
    </submittedName>
</protein>
<comment type="caution">
    <text evidence="1">The sequence shown here is derived from an EMBL/GenBank/DDBJ whole genome shotgun (WGS) entry which is preliminary data.</text>
</comment>
<accession>A0A7C2FXQ5</accession>